<dbReference type="Proteomes" id="UP000655225">
    <property type="component" value="Unassembled WGS sequence"/>
</dbReference>
<dbReference type="Pfam" id="PF25465">
    <property type="entry name" value="Beta-prop_At4g14310"/>
    <property type="match status" value="1"/>
</dbReference>
<dbReference type="OrthoDB" id="1907242at2759"/>
<comment type="caution">
    <text evidence="3">The sequence shown here is derived from an EMBL/GenBank/DDBJ whole genome shotgun (WGS) entry which is preliminary data.</text>
</comment>
<dbReference type="EMBL" id="JABCRI010000008">
    <property type="protein sequence ID" value="KAF8401949.1"/>
    <property type="molecule type" value="Genomic_DNA"/>
</dbReference>
<name>A0A834Z5K8_TETSI</name>
<dbReference type="InterPro" id="IPR057442">
    <property type="entry name" value="Beta-prop_At4g14310"/>
</dbReference>
<evidence type="ECO:0000313" key="4">
    <source>
        <dbReference type="Proteomes" id="UP000655225"/>
    </source>
</evidence>
<evidence type="ECO:0000313" key="3">
    <source>
        <dbReference type="EMBL" id="KAF8401949.1"/>
    </source>
</evidence>
<evidence type="ECO:0000256" key="1">
    <source>
        <dbReference type="SAM" id="MobiDB-lite"/>
    </source>
</evidence>
<keyword evidence="4" id="KW-1185">Reference proteome</keyword>
<feature type="region of interest" description="Disordered" evidence="1">
    <location>
        <begin position="387"/>
        <end position="414"/>
    </location>
</feature>
<organism evidence="3 4">
    <name type="scientific">Tetracentron sinense</name>
    <name type="common">Spur-leaf</name>
    <dbReference type="NCBI Taxonomy" id="13715"/>
    <lineage>
        <taxon>Eukaryota</taxon>
        <taxon>Viridiplantae</taxon>
        <taxon>Streptophyta</taxon>
        <taxon>Embryophyta</taxon>
        <taxon>Tracheophyta</taxon>
        <taxon>Spermatophyta</taxon>
        <taxon>Magnoliopsida</taxon>
        <taxon>Trochodendrales</taxon>
        <taxon>Trochodendraceae</taxon>
        <taxon>Tetracentron</taxon>
    </lineage>
</organism>
<reference evidence="3 4" key="1">
    <citation type="submission" date="2020-04" db="EMBL/GenBank/DDBJ databases">
        <title>Plant Genome Project.</title>
        <authorList>
            <person name="Zhang R.-G."/>
        </authorList>
    </citation>
    <scope>NUCLEOTIDE SEQUENCE [LARGE SCALE GENOMIC DNA]</scope>
    <source>
        <strain evidence="3">YNK0</strain>
        <tissue evidence="3">Leaf</tissue>
    </source>
</reference>
<dbReference type="InterPro" id="IPR045289">
    <property type="entry name" value="At4g14310-like"/>
</dbReference>
<dbReference type="InterPro" id="IPR015943">
    <property type="entry name" value="WD40/YVTN_repeat-like_dom_sf"/>
</dbReference>
<dbReference type="SUPFAM" id="SSF50998">
    <property type="entry name" value="Quinoprotein alcohol dehydrogenase-like"/>
    <property type="match status" value="1"/>
</dbReference>
<protein>
    <recommendedName>
        <fullName evidence="2">At4g14310 8-bladed propeller domain-containing protein</fullName>
    </recommendedName>
</protein>
<feature type="compositionally biased region" description="Basic and acidic residues" evidence="1">
    <location>
        <begin position="32"/>
        <end position="41"/>
    </location>
</feature>
<feature type="compositionally biased region" description="Basic and acidic residues" evidence="1">
    <location>
        <begin position="392"/>
        <end position="414"/>
    </location>
</feature>
<sequence length="991" mass="109410">MSASSSASVRRLKERGGAGGKITALKTLTPISEKDNGRRCENSTGKKNPKPLSGTRIPAISQKPAIRQMPACPVKDGELRIRWSTSSIPRGRSSSPSDFTRFPSDFRKDRLSRVSVSDRSVTTLERISVTEADHVVSNGGKGVNRFGVLEKCQQMKAIMDSNSKVKEGTRNVNSEKIRKKASNELRAIENCKEKCSDSNAKPIDKHLNGISVLDNRKGEVYFKSNLAKSGESGVKSDLESCKDKSYLYSTLKVPTGVRLLQGCKEKAYVISNSKAAVEASTNGIDLSSKGVGEKSLNGFKVLDSSKEKGVNEEGKGVRVNKYPSKLHEKLAFLEGKVKRIASDIKRTKNMLDMNNPDTSKMILSDIQDKISGIENAMGHVTNNVDGSLDFSKIGENDNQHAQNEDKNENEQERNMKNSVKGLNHEELEARLFPHQMLFRNRASLSTSSGSSQNNQSHLPIVSYDTKLEDKSLISVDEHPIALEFLASLNVNQSKFSTRDDHVGSDICEIQEMDGSETSAAQDTTNMLVNRKHDAEIILTTSENLDDFDDQENRQSMIMQEEIEDTCTDQLHEIGRKTSTGGWFVSEGESVLLAHDDGSCSFYDITNSEEKAEYKPPAGVSPNLWGDCWLIRAPGADGCSGRYVVAASAGNSLDSGFCSWDFYTKDICAFHIEDGITTSSSRTVHGPLPNNGMYRRNDLSTIVGTKNRQWWYKPCGPLIISTASFQKAVRVYDIRDGEQVMKWDLQRPVLTMDYSSPLQWRNRGKVVVAETETLSLWDVNSLKPQALLSIATSGRKISALHVNNTDAELGGGVRQRISSSEAEGNDGVFCTQETINILDFRLPSGVGHKISKLGVDVHSIFTRGESIFVGCTNMKSAAKEQSRSQVQQFSLHKGRLVSTYALPVSKTYSHYSDITQVWGNSNLVMGVCGLGLFVFDAFKDDVMQSFTVEQGSTQKVTDIIGQDDMYSPSFDYLASRALVISKDRPALWRHLS</sequence>
<feature type="domain" description="At4g14310 8-bladed propeller" evidence="2">
    <location>
        <begin position="704"/>
        <end position="986"/>
    </location>
</feature>
<proteinExistence type="predicted"/>
<gene>
    <name evidence="3" type="ORF">HHK36_012900</name>
</gene>
<accession>A0A834Z5K8</accession>
<dbReference type="OMA" id="YYDIANC"/>
<dbReference type="PANTHER" id="PTHR35492:SF1">
    <property type="entry name" value="TRANSDUCIN_WD40 REPEAT-LIKE SUPERFAMILY PROTEIN"/>
    <property type="match status" value="1"/>
</dbReference>
<feature type="region of interest" description="Disordered" evidence="1">
    <location>
        <begin position="1"/>
        <end position="61"/>
    </location>
</feature>
<dbReference type="Gene3D" id="2.130.10.10">
    <property type="entry name" value="YVTN repeat-like/Quinoprotein amine dehydrogenase"/>
    <property type="match status" value="1"/>
</dbReference>
<dbReference type="AlphaFoldDB" id="A0A834Z5K8"/>
<dbReference type="InterPro" id="IPR011047">
    <property type="entry name" value="Quinoprotein_ADH-like_sf"/>
</dbReference>
<dbReference type="PANTHER" id="PTHR35492">
    <property type="entry name" value="TRANSDUCIN/WD40 REPEAT-LIKE SUPERFAMILY PROTEIN"/>
    <property type="match status" value="1"/>
</dbReference>
<evidence type="ECO:0000259" key="2">
    <source>
        <dbReference type="Pfam" id="PF25465"/>
    </source>
</evidence>